<sequence>MMGWLAQFGGESDGGVTRLLYSPAWQQAQSALKDRMQTSGLNTYYDEAGNLFGRMGGSRAEAEAVLTGSHIDTVLNGGRYDGAYGIVAAFLAVIFLKEQYGQPLRTIEIVSFAEEEGSRFPLTFWGSGNVTGLYSASTPPEVCDSEGMTLADAMYQAGFGLNRYQLGRRSDWAAFIELHIEQGNILEREKLPIGIVQGIVGQRRFTFEVKGESNHAGTTPMGYRRDALCGASEMIMTIRNEALSYGNPMVATVGKLEVVSGAPNVVPGCVKFTLDVRHASDKELDVFCSNLLNKLERIAESSDLSLSANQWMDAAPILMNTELTDLLQSNCKSRNLSFKKMYSGAGHDAQLFAPICPTAMVFVPSHNGLSHSPAEYTEPQDLGTGIIVLMDLLYSIAYK</sequence>
<feature type="binding site" evidence="3">
    <location>
        <position position="81"/>
    </location>
    <ligand>
        <name>Zn(2+)</name>
        <dbReference type="ChEBI" id="CHEBI:29105"/>
        <label>1</label>
    </ligand>
</feature>
<feature type="binding site" evidence="4">
    <location>
        <position position="204"/>
    </location>
    <ligand>
        <name>allantoate</name>
        <dbReference type="ChEBI" id="CHEBI:17536"/>
    </ligand>
</feature>
<feature type="binding site" evidence="4">
    <location>
        <position position="264"/>
    </location>
    <ligand>
        <name>allantoate</name>
        <dbReference type="ChEBI" id="CHEBI:17536"/>
    </ligand>
</feature>
<dbReference type="Gene3D" id="3.40.630.10">
    <property type="entry name" value="Zn peptidases"/>
    <property type="match status" value="1"/>
</dbReference>
<comment type="caution">
    <text evidence="5">The sequence shown here is derived from an EMBL/GenBank/DDBJ whole genome shotgun (WGS) entry which is preliminary data.</text>
</comment>
<dbReference type="Pfam" id="PF01546">
    <property type="entry name" value="Peptidase_M20"/>
    <property type="match status" value="1"/>
</dbReference>
<evidence type="ECO:0000313" key="5">
    <source>
        <dbReference type="EMBL" id="NOU92212.1"/>
    </source>
</evidence>
<dbReference type="PANTHER" id="PTHR32494:SF5">
    <property type="entry name" value="ALLANTOATE AMIDOHYDROLASE"/>
    <property type="match status" value="1"/>
</dbReference>
<dbReference type="PIRSF" id="PIRSF001235">
    <property type="entry name" value="Amidase_carbamoylase"/>
    <property type="match status" value="1"/>
</dbReference>
<dbReference type="CDD" id="cd03884">
    <property type="entry name" value="M20_bAS"/>
    <property type="match status" value="1"/>
</dbReference>
<dbReference type="NCBIfam" id="NF006768">
    <property type="entry name" value="PRK09290.1-1"/>
    <property type="match status" value="1"/>
</dbReference>
<dbReference type="InterPro" id="IPR036264">
    <property type="entry name" value="Bact_exopeptidase_dim_dom"/>
</dbReference>
<dbReference type="EMBL" id="WHOD01000013">
    <property type="protein sequence ID" value="NOU92212.1"/>
    <property type="molecule type" value="Genomic_DNA"/>
</dbReference>
<keyword evidence="3" id="KW-0862">Zinc</keyword>
<protein>
    <submittedName>
        <fullName evidence="5">Allantoate deiminase</fullName>
        <ecNumber evidence="5">3.5.3.9</ecNumber>
    </submittedName>
</protein>
<evidence type="ECO:0000256" key="3">
    <source>
        <dbReference type="PIRSR" id="PIRSR001235-1"/>
    </source>
</evidence>
<feature type="binding site" evidence="3">
    <location>
        <position position="371"/>
    </location>
    <ligand>
        <name>Zn(2+)</name>
        <dbReference type="ChEBI" id="CHEBI:29105"/>
        <label>2</label>
    </ligand>
</feature>
<keyword evidence="6" id="KW-1185">Reference proteome</keyword>
<feature type="binding site" evidence="3">
    <location>
        <position position="70"/>
    </location>
    <ligand>
        <name>Zn(2+)</name>
        <dbReference type="ChEBI" id="CHEBI:29105"/>
        <label>1</label>
    </ligand>
</feature>
<comment type="cofactor">
    <cofactor evidence="3">
        <name>Zn(2+)</name>
        <dbReference type="ChEBI" id="CHEBI:29105"/>
    </cofactor>
    <text evidence="3">Binds 2 Zn(2+) ions per subunit.</text>
</comment>
<dbReference type="SUPFAM" id="SSF53187">
    <property type="entry name" value="Zn-dependent exopeptidases"/>
    <property type="match status" value="1"/>
</dbReference>
<dbReference type="NCBIfam" id="NF006771">
    <property type="entry name" value="PRK09290.1-5"/>
    <property type="match status" value="1"/>
</dbReference>
<keyword evidence="3" id="KW-0479">Metal-binding</keyword>
<keyword evidence="2 5" id="KW-0378">Hydrolase</keyword>
<dbReference type="InterPro" id="IPR002933">
    <property type="entry name" value="Peptidase_M20"/>
</dbReference>
<proteinExistence type="inferred from homology"/>
<reference evidence="5" key="1">
    <citation type="submission" date="2019-10" db="EMBL/GenBank/DDBJ databases">
        <title>Description of Paenibacillus glebae sp. nov.</title>
        <authorList>
            <person name="Carlier A."/>
            <person name="Qi S."/>
        </authorList>
    </citation>
    <scope>NUCLEOTIDE SEQUENCE</scope>
    <source>
        <strain evidence="5">LMG 31456</strain>
    </source>
</reference>
<evidence type="ECO:0000313" key="6">
    <source>
        <dbReference type="Proteomes" id="UP000641588"/>
    </source>
</evidence>
<evidence type="ECO:0000256" key="2">
    <source>
        <dbReference type="ARBA" id="ARBA00022801"/>
    </source>
</evidence>
<dbReference type="PANTHER" id="PTHR32494">
    <property type="entry name" value="ALLANTOATE DEIMINASE-RELATED"/>
    <property type="match status" value="1"/>
</dbReference>
<dbReference type="Proteomes" id="UP000641588">
    <property type="component" value="Unassembled WGS sequence"/>
</dbReference>
<evidence type="ECO:0000256" key="4">
    <source>
        <dbReference type="PIRSR" id="PIRSR001235-2"/>
    </source>
</evidence>
<feature type="binding site" evidence="3">
    <location>
        <position position="116"/>
    </location>
    <ligand>
        <name>Zn(2+)</name>
        <dbReference type="ChEBI" id="CHEBI:29105"/>
        <label>2</label>
    </ligand>
</feature>
<dbReference type="NCBIfam" id="TIGR01879">
    <property type="entry name" value="hydantase"/>
    <property type="match status" value="1"/>
</dbReference>
<name>A0A972K0Z1_9BACL</name>
<evidence type="ECO:0000256" key="1">
    <source>
        <dbReference type="ARBA" id="ARBA00006153"/>
    </source>
</evidence>
<feature type="binding site" evidence="4">
    <location>
        <position position="277"/>
    </location>
    <ligand>
        <name>allantoate</name>
        <dbReference type="ChEBI" id="CHEBI:17536"/>
    </ligand>
</feature>
<dbReference type="AlphaFoldDB" id="A0A972K0Z1"/>
<dbReference type="EC" id="3.5.3.9" evidence="5"/>
<feature type="binding site" evidence="3">
    <location>
        <position position="179"/>
    </location>
    <ligand>
        <name>Zn(2+)</name>
        <dbReference type="ChEBI" id="CHEBI:29105"/>
        <label>1</label>
    </ligand>
</feature>
<gene>
    <name evidence="5" type="primary">allC</name>
    <name evidence="5" type="ORF">GC093_03035</name>
</gene>
<dbReference type="Gene3D" id="3.30.70.360">
    <property type="match status" value="1"/>
</dbReference>
<comment type="similarity">
    <text evidence="1">Belongs to the peptidase M20 family.</text>
</comment>
<dbReference type="InterPro" id="IPR010158">
    <property type="entry name" value="Amidase_Cbmase"/>
</dbReference>
<dbReference type="GO" id="GO:0046872">
    <property type="term" value="F:metal ion binding"/>
    <property type="evidence" value="ECO:0007669"/>
    <property type="project" value="UniProtKB-KW"/>
</dbReference>
<organism evidence="5 6">
    <name type="scientific">Paenibacillus foliorum</name>
    <dbReference type="NCBI Taxonomy" id="2654974"/>
    <lineage>
        <taxon>Bacteria</taxon>
        <taxon>Bacillati</taxon>
        <taxon>Bacillota</taxon>
        <taxon>Bacilli</taxon>
        <taxon>Bacillales</taxon>
        <taxon>Paenibacillaceae</taxon>
        <taxon>Paenibacillus</taxon>
    </lineage>
</organism>
<dbReference type="GO" id="GO:0047652">
    <property type="term" value="F:allantoate deiminase activity"/>
    <property type="evidence" value="ECO:0007669"/>
    <property type="project" value="UniProtKB-EC"/>
</dbReference>
<accession>A0A972K0Z1</accession>
<feature type="binding site" evidence="3">
    <location>
        <position position="81"/>
    </location>
    <ligand>
        <name>Zn(2+)</name>
        <dbReference type="ChEBI" id="CHEBI:29105"/>
        <label>2</label>
    </ligand>
</feature>
<dbReference type="SUPFAM" id="SSF55031">
    <property type="entry name" value="Bacterial exopeptidase dimerisation domain"/>
    <property type="match status" value="1"/>
</dbReference>